<dbReference type="SUPFAM" id="SSF55729">
    <property type="entry name" value="Acyl-CoA N-acyltransferases (Nat)"/>
    <property type="match status" value="1"/>
</dbReference>
<dbReference type="RefSeq" id="WP_184652969.1">
    <property type="nucleotide sequence ID" value="NZ_JACHFR010000003.1"/>
</dbReference>
<protein>
    <submittedName>
        <fullName evidence="2">Ribosomal protein S18 acetylase RimI-like enzyme</fullName>
    </submittedName>
</protein>
<name>A0A840SJJ7_9SPIR</name>
<dbReference type="GO" id="GO:0005840">
    <property type="term" value="C:ribosome"/>
    <property type="evidence" value="ECO:0007669"/>
    <property type="project" value="UniProtKB-KW"/>
</dbReference>
<keyword evidence="3" id="KW-1185">Reference proteome</keyword>
<proteinExistence type="predicted"/>
<keyword evidence="2" id="KW-0687">Ribonucleoprotein</keyword>
<gene>
    <name evidence="2" type="ORF">HNP77_001924</name>
</gene>
<reference evidence="2 3" key="1">
    <citation type="submission" date="2020-08" db="EMBL/GenBank/DDBJ databases">
        <title>Genomic Encyclopedia of Type Strains, Phase IV (KMG-IV): sequencing the most valuable type-strain genomes for metagenomic binning, comparative biology and taxonomic classification.</title>
        <authorList>
            <person name="Goeker M."/>
        </authorList>
    </citation>
    <scope>NUCLEOTIDE SEQUENCE [LARGE SCALE GENOMIC DNA]</scope>
    <source>
        <strain evidence="2 3">DSM 103679</strain>
    </source>
</reference>
<dbReference type="InterPro" id="IPR000182">
    <property type="entry name" value="GNAT_dom"/>
</dbReference>
<sequence length="302" mass="34406">MTFELTDSLESSIIFYMENQTDVFVVDASGQSVVPLKETGLDCADEDLYYSLPEWSSKDGFELLSEFTNNLHAPVARESLKRVLSGGRGVFRNFKKVIKDFPEVERQWHFYKNKSMSLRISGWYNVLRESWGLEKLELPEETETEDLVNSDFIVRPYDFSVDSENLDYGEQCLKQQFAQSLENPVLGETAAYLSGMCNPVPAENRQGFVCCTQDGEFVGCALYGYVSENLHTSVYLTDLFVFENYRGLGIGTELLSKCLDSLRKNGIQWVLFFNMVVTPPLELLLTRCEFKKLGAGYAVKLF</sequence>
<comment type="caution">
    <text evidence="2">The sequence shown here is derived from an EMBL/GenBank/DDBJ whole genome shotgun (WGS) entry which is preliminary data.</text>
</comment>
<accession>A0A840SJJ7</accession>
<dbReference type="Gene3D" id="3.40.630.30">
    <property type="match status" value="1"/>
</dbReference>
<evidence type="ECO:0000313" key="3">
    <source>
        <dbReference type="Proteomes" id="UP000578697"/>
    </source>
</evidence>
<dbReference type="AlphaFoldDB" id="A0A840SJJ7"/>
<keyword evidence="2" id="KW-0689">Ribosomal protein</keyword>
<dbReference type="EMBL" id="JACHFR010000003">
    <property type="protein sequence ID" value="MBB5219542.1"/>
    <property type="molecule type" value="Genomic_DNA"/>
</dbReference>
<evidence type="ECO:0000313" key="2">
    <source>
        <dbReference type="EMBL" id="MBB5219542.1"/>
    </source>
</evidence>
<dbReference type="PROSITE" id="PS51186">
    <property type="entry name" value="GNAT"/>
    <property type="match status" value="1"/>
</dbReference>
<dbReference type="InterPro" id="IPR016181">
    <property type="entry name" value="Acyl_CoA_acyltransferase"/>
</dbReference>
<evidence type="ECO:0000259" key="1">
    <source>
        <dbReference type="PROSITE" id="PS51186"/>
    </source>
</evidence>
<dbReference type="Pfam" id="PF00583">
    <property type="entry name" value="Acetyltransf_1"/>
    <property type="match status" value="1"/>
</dbReference>
<feature type="domain" description="N-acetyltransferase" evidence="1">
    <location>
        <begin position="152"/>
        <end position="302"/>
    </location>
</feature>
<dbReference type="CDD" id="cd04301">
    <property type="entry name" value="NAT_SF"/>
    <property type="match status" value="1"/>
</dbReference>
<dbReference type="GO" id="GO:0016747">
    <property type="term" value="F:acyltransferase activity, transferring groups other than amino-acyl groups"/>
    <property type="evidence" value="ECO:0007669"/>
    <property type="project" value="InterPro"/>
</dbReference>
<organism evidence="2 3">
    <name type="scientific">Treponema rectale</name>
    <dbReference type="NCBI Taxonomy" id="744512"/>
    <lineage>
        <taxon>Bacteria</taxon>
        <taxon>Pseudomonadati</taxon>
        <taxon>Spirochaetota</taxon>
        <taxon>Spirochaetia</taxon>
        <taxon>Spirochaetales</taxon>
        <taxon>Treponemataceae</taxon>
        <taxon>Treponema</taxon>
    </lineage>
</organism>
<dbReference type="Proteomes" id="UP000578697">
    <property type="component" value="Unassembled WGS sequence"/>
</dbReference>